<feature type="chain" id="PRO_5002306192" evidence="2">
    <location>
        <begin position="31"/>
        <end position="195"/>
    </location>
</feature>
<dbReference type="KEGG" id="fiy:BN1229_v1_2392"/>
<feature type="region of interest" description="Disordered" evidence="1">
    <location>
        <begin position="48"/>
        <end position="69"/>
    </location>
</feature>
<dbReference type="EMBL" id="LN829119">
    <property type="protein sequence ID" value="CPR19952.1"/>
    <property type="molecule type" value="Genomic_DNA"/>
</dbReference>
<organism evidence="3 4">
    <name type="scientific">Candidatus Filomicrobium marinum</name>
    <dbReference type="NCBI Taxonomy" id="1608628"/>
    <lineage>
        <taxon>Bacteria</taxon>
        <taxon>Pseudomonadati</taxon>
        <taxon>Pseudomonadota</taxon>
        <taxon>Alphaproteobacteria</taxon>
        <taxon>Hyphomicrobiales</taxon>
        <taxon>Hyphomicrobiaceae</taxon>
        <taxon>Filomicrobium</taxon>
    </lineage>
</organism>
<gene>
    <name evidence="3" type="ORF">YBN1229_v1_2392</name>
</gene>
<dbReference type="RefSeq" id="WP_046479257.1">
    <property type="nucleotide sequence ID" value="NZ_LN829118.1"/>
</dbReference>
<dbReference type="Proteomes" id="UP000033187">
    <property type="component" value="Chromosome 1"/>
</dbReference>
<evidence type="ECO:0000313" key="3">
    <source>
        <dbReference type="EMBL" id="CPR19952.1"/>
    </source>
</evidence>
<evidence type="ECO:0000256" key="2">
    <source>
        <dbReference type="SAM" id="SignalP"/>
    </source>
</evidence>
<reference evidence="4" key="1">
    <citation type="submission" date="2015-02" db="EMBL/GenBank/DDBJ databases">
        <authorList>
            <person name="Chooi Y.-H."/>
        </authorList>
    </citation>
    <scope>NUCLEOTIDE SEQUENCE [LARGE SCALE GENOMIC DNA]</scope>
    <source>
        <strain evidence="4">strain Y</strain>
    </source>
</reference>
<accession>A0A0D6JG42</accession>
<protein>
    <submittedName>
        <fullName evidence="3">Uncharacterized protein</fullName>
    </submittedName>
</protein>
<dbReference type="AlphaFoldDB" id="A0A0D6JG42"/>
<evidence type="ECO:0000256" key="1">
    <source>
        <dbReference type="SAM" id="MobiDB-lite"/>
    </source>
</evidence>
<sequence>MRSVFSASPMRLALSVFFLSFCAGIQPVKADPALKASKFPERDFAVAEVPDASQNAKGPGDRDESDPYADWSRSKLENEVHFKRHPLTENYPNDFAVVCEAGCSSGRVGVVDLTPRRPAQPAAGNGEIPMIELLSNAAVCVGGCYTDAGPQMAFAGGDIGSDAMNWLTTVEPKASKPSAQTGARWYDRIQGTEPR</sequence>
<keyword evidence="4" id="KW-1185">Reference proteome</keyword>
<name>A0A0D6JG42_9HYPH</name>
<feature type="region of interest" description="Disordered" evidence="1">
    <location>
        <begin position="172"/>
        <end position="195"/>
    </location>
</feature>
<proteinExistence type="predicted"/>
<dbReference type="KEGG" id="fil:BN1229_v1_3529"/>
<feature type="signal peptide" evidence="2">
    <location>
        <begin position="1"/>
        <end position="30"/>
    </location>
</feature>
<keyword evidence="2" id="KW-0732">Signal</keyword>
<evidence type="ECO:0000313" key="4">
    <source>
        <dbReference type="Proteomes" id="UP000033187"/>
    </source>
</evidence>